<gene>
    <name evidence="2" type="ORF">CONLIGDRAFT_110307</name>
</gene>
<keyword evidence="3" id="KW-1185">Reference proteome</keyword>
<dbReference type="AlphaFoldDB" id="A0A1J7IRS0"/>
<reference evidence="2 3" key="1">
    <citation type="submission" date="2016-10" db="EMBL/GenBank/DDBJ databases">
        <title>Draft genome sequence of Coniochaeta ligniaria NRRL30616, a lignocellulolytic fungus for bioabatement of inhibitors in plant biomass hydrolysates.</title>
        <authorList>
            <consortium name="DOE Joint Genome Institute"/>
            <person name="Jimenez D.J."/>
            <person name="Hector R.E."/>
            <person name="Riley R."/>
            <person name="Sun H."/>
            <person name="Grigoriev I.V."/>
            <person name="Van Elsas J.D."/>
            <person name="Nichols N.N."/>
        </authorList>
    </citation>
    <scope>NUCLEOTIDE SEQUENCE [LARGE SCALE GENOMIC DNA]</scope>
    <source>
        <strain evidence="2 3">NRRL 30616</strain>
    </source>
</reference>
<sequence>MSATAIVGLAPTILGPLTTVFTPPPACTVAVGQVDGGLLGLGLLGGGAAGNFAFLGQSCKAGQPADATTCWPATSSGAPPPPSPIQGWGVYSPGIECPAGYATACSATAGGTSGWPLQFTLTAGETAVGCCPSGYGCANIGGQTCTMIATSTVVPTVSCDGNKVGALAFNTVPDTASSVTAFSLYAPMIQINFQSSDLPASATSAPGVVSVPVPAPSAGTFTTRTTTTVLASTPSPTASSSSSQTPPRPRNS</sequence>
<feature type="region of interest" description="Disordered" evidence="1">
    <location>
        <begin position="228"/>
        <end position="252"/>
    </location>
</feature>
<accession>A0A1J7IRS0</accession>
<proteinExistence type="predicted"/>
<evidence type="ECO:0000313" key="3">
    <source>
        <dbReference type="Proteomes" id="UP000182658"/>
    </source>
</evidence>
<dbReference type="InParanoid" id="A0A1J7IRS0"/>
<evidence type="ECO:0000313" key="2">
    <source>
        <dbReference type="EMBL" id="OIW23801.1"/>
    </source>
</evidence>
<dbReference type="Proteomes" id="UP000182658">
    <property type="component" value="Unassembled WGS sequence"/>
</dbReference>
<feature type="compositionally biased region" description="Low complexity" evidence="1">
    <location>
        <begin position="228"/>
        <end position="245"/>
    </location>
</feature>
<evidence type="ECO:0000256" key="1">
    <source>
        <dbReference type="SAM" id="MobiDB-lite"/>
    </source>
</evidence>
<dbReference type="OrthoDB" id="5429716at2759"/>
<protein>
    <submittedName>
        <fullName evidence="2">Uncharacterized protein</fullName>
    </submittedName>
</protein>
<name>A0A1J7IRS0_9PEZI</name>
<organism evidence="2 3">
    <name type="scientific">Coniochaeta ligniaria NRRL 30616</name>
    <dbReference type="NCBI Taxonomy" id="1408157"/>
    <lineage>
        <taxon>Eukaryota</taxon>
        <taxon>Fungi</taxon>
        <taxon>Dikarya</taxon>
        <taxon>Ascomycota</taxon>
        <taxon>Pezizomycotina</taxon>
        <taxon>Sordariomycetes</taxon>
        <taxon>Sordariomycetidae</taxon>
        <taxon>Coniochaetales</taxon>
        <taxon>Coniochaetaceae</taxon>
        <taxon>Coniochaeta</taxon>
    </lineage>
</organism>
<dbReference type="EMBL" id="KV875105">
    <property type="protein sequence ID" value="OIW23801.1"/>
    <property type="molecule type" value="Genomic_DNA"/>
</dbReference>
<dbReference type="STRING" id="1408157.A0A1J7IRS0"/>